<evidence type="ECO:0000256" key="1">
    <source>
        <dbReference type="SAM" id="MobiDB-lite"/>
    </source>
</evidence>
<evidence type="ECO:0000313" key="3">
    <source>
        <dbReference type="Proteomes" id="UP000006671"/>
    </source>
</evidence>
<organism evidence="3">
    <name type="scientific">Naegleria gruberi</name>
    <name type="common">Amoeba</name>
    <dbReference type="NCBI Taxonomy" id="5762"/>
    <lineage>
        <taxon>Eukaryota</taxon>
        <taxon>Discoba</taxon>
        <taxon>Heterolobosea</taxon>
        <taxon>Tetramitia</taxon>
        <taxon>Eutetramitia</taxon>
        <taxon>Vahlkampfiidae</taxon>
        <taxon>Naegleria</taxon>
    </lineage>
</organism>
<feature type="compositionally biased region" description="Low complexity" evidence="1">
    <location>
        <begin position="27"/>
        <end position="50"/>
    </location>
</feature>
<dbReference type="KEGG" id="ngr:NAEGRDRAFT_63153"/>
<name>D2V2X7_NAEGR</name>
<proteinExistence type="predicted"/>
<gene>
    <name evidence="2" type="ORF">NAEGRDRAFT_63153</name>
</gene>
<dbReference type="InParanoid" id="D2V2X7"/>
<dbReference type="Proteomes" id="UP000006671">
    <property type="component" value="Unassembled WGS sequence"/>
</dbReference>
<dbReference type="EMBL" id="GG738849">
    <property type="protein sequence ID" value="EFC48972.1"/>
    <property type="molecule type" value="Genomic_DNA"/>
</dbReference>
<keyword evidence="3" id="KW-1185">Reference proteome</keyword>
<feature type="region of interest" description="Disordered" evidence="1">
    <location>
        <begin position="14"/>
        <end position="58"/>
    </location>
</feature>
<dbReference type="VEuPathDB" id="AmoebaDB:NAEGRDRAFT_63153"/>
<dbReference type="AlphaFoldDB" id="D2V2X7"/>
<accession>D2V2X7</accession>
<evidence type="ECO:0000313" key="2">
    <source>
        <dbReference type="EMBL" id="EFC48972.1"/>
    </source>
</evidence>
<dbReference type="GeneID" id="8852571"/>
<dbReference type="OrthoDB" id="10321626at2759"/>
<dbReference type="RefSeq" id="XP_002681716.1">
    <property type="nucleotide sequence ID" value="XM_002681670.1"/>
</dbReference>
<protein>
    <submittedName>
        <fullName evidence="2">Predicted protein</fullName>
    </submittedName>
</protein>
<sequence>MRNFLQRIFNFSQPSTSDCSGDVEAHSNTLPTSSTSNNDNNNNNTIITSSKKSKKSSTTGMCNHIVADRLTHVARITESYRKIHYYPQTTSNFFFVLRNTSYSPNTMIGSDGYITPESFDKVLLPNDFIGISQILCVSSKIYVLEEGTGRVCVFDGISMLGFMNPFDGTKLKVVAIRGDTYGMLFWVYDTEKDCFLLYGGDQNHYDNVGAAINDPMTAVLAYDPSTDRSSTKIITHVECAYSLSFCVTNGVEIRCSGQIIWCR</sequence>
<reference evidence="2 3" key="1">
    <citation type="journal article" date="2010" name="Cell">
        <title>The genome of Naegleria gruberi illuminates early eukaryotic versatility.</title>
        <authorList>
            <person name="Fritz-Laylin L.K."/>
            <person name="Prochnik S.E."/>
            <person name="Ginger M.L."/>
            <person name="Dacks J.B."/>
            <person name="Carpenter M.L."/>
            <person name="Field M.C."/>
            <person name="Kuo A."/>
            <person name="Paredez A."/>
            <person name="Chapman J."/>
            <person name="Pham J."/>
            <person name="Shu S."/>
            <person name="Neupane R."/>
            <person name="Cipriano M."/>
            <person name="Mancuso J."/>
            <person name="Tu H."/>
            <person name="Salamov A."/>
            <person name="Lindquist E."/>
            <person name="Shapiro H."/>
            <person name="Lucas S."/>
            <person name="Grigoriev I.V."/>
            <person name="Cande W.Z."/>
            <person name="Fulton C."/>
            <person name="Rokhsar D.S."/>
            <person name="Dawson S.C."/>
        </authorList>
    </citation>
    <scope>NUCLEOTIDE SEQUENCE [LARGE SCALE GENOMIC DNA]</scope>
    <source>
        <strain evidence="2 3">NEG-M</strain>
    </source>
</reference>